<dbReference type="AlphaFoldDB" id="U1NFU1"/>
<proteinExistence type="predicted"/>
<protein>
    <submittedName>
        <fullName evidence="1">Uncharacterized protein</fullName>
    </submittedName>
</protein>
<dbReference type="RefSeq" id="WP_021055161.1">
    <property type="nucleotide sequence ID" value="NZ_KE356561.1"/>
</dbReference>
<dbReference type="EMBL" id="KE356561">
    <property type="protein sequence ID" value="ERG95688.1"/>
    <property type="molecule type" value="Genomic_DNA"/>
</dbReference>
<evidence type="ECO:0000313" key="1">
    <source>
        <dbReference type="EMBL" id="ERG95688.1"/>
    </source>
</evidence>
<accession>U1NFU1</accession>
<dbReference type="HOGENOM" id="CLU_2890805_0_0_2"/>
<organism evidence="1 2">
    <name type="scientific">Haloquadratum walsbyi J07HQW2</name>
    <dbReference type="NCBI Taxonomy" id="1238425"/>
    <lineage>
        <taxon>Archaea</taxon>
        <taxon>Methanobacteriati</taxon>
        <taxon>Methanobacteriota</taxon>
        <taxon>Stenosarchaea group</taxon>
        <taxon>Halobacteria</taxon>
        <taxon>Halobacteriales</taxon>
        <taxon>Haloferacaceae</taxon>
        <taxon>Haloquadratum</taxon>
    </lineage>
</organism>
<feature type="non-terminal residue" evidence="1">
    <location>
        <position position="63"/>
    </location>
</feature>
<gene>
    <name evidence="1" type="ORF">J07HQW2_02148</name>
</gene>
<evidence type="ECO:0000313" key="2">
    <source>
        <dbReference type="Proteomes" id="UP000030710"/>
    </source>
</evidence>
<dbReference type="Proteomes" id="UP000030710">
    <property type="component" value="Unassembled WGS sequence"/>
</dbReference>
<reference evidence="1 2" key="1">
    <citation type="journal article" date="2013" name="PLoS ONE">
        <title>Assembly-driven community genomics of a hypersaline microbial ecosystem.</title>
        <authorList>
            <person name="Podell S."/>
            <person name="Ugalde J.A."/>
            <person name="Narasingarao P."/>
            <person name="Banfield J.F."/>
            <person name="Heidelberg K.B."/>
            <person name="Allen E.E."/>
        </authorList>
    </citation>
    <scope>NUCLEOTIDE SEQUENCE [LARGE SCALE GENOMIC DNA]</scope>
    <source>
        <strain evidence="2">J07HQW2</strain>
    </source>
</reference>
<name>U1NFU1_9EURY</name>
<sequence>MARVCKLSSRPQIWDVSTNSRRYESAVQAFLDTYTIDAEGLSWQSTRFVSRHSSGTDSSLIGS</sequence>